<accession>A0A0D9XPT9</accession>
<proteinExistence type="predicted"/>
<keyword evidence="4" id="KW-1185">Reference proteome</keyword>
<reference evidence="3 4" key="1">
    <citation type="submission" date="2012-08" db="EMBL/GenBank/DDBJ databases">
        <title>Oryza genome evolution.</title>
        <authorList>
            <person name="Wing R.A."/>
        </authorList>
    </citation>
    <scope>NUCLEOTIDE SEQUENCE</scope>
</reference>
<dbReference type="PANTHER" id="PTHR31900">
    <property type="entry name" value="F-BOX/RNI SUPERFAMILY PROTEIN-RELATED"/>
    <property type="match status" value="1"/>
</dbReference>
<dbReference type="SUPFAM" id="SSF81383">
    <property type="entry name" value="F-box domain"/>
    <property type="match status" value="1"/>
</dbReference>
<name>A0A0D9XPT9_9ORYZ</name>
<dbReference type="InterPro" id="IPR036047">
    <property type="entry name" value="F-box-like_dom_sf"/>
</dbReference>
<feature type="domain" description="F-box" evidence="2">
    <location>
        <begin position="17"/>
        <end position="76"/>
    </location>
</feature>
<sequence>MAIREAPSSPSSPGGGIDRLSELPDELLGQILSRLTNAEAGQTAVLSRRWRNLYGLVDTVSLEEKEGERSSDWDTFYFEALERKSCSDELLDGLSAVLLNRRRCNGRNLPLRRFSFAFDSCHWWDHVFVDVCLHHVIRHASRDELHLDLRFALRPVDYCRDQDGGEGRRSRVERDGDNSFTDEDESRFSAIGCLRHRVTTIKLLQYNGDEEAQRMLVWLLLTNAHVLERLCVEMLPVNDIEGQVKHKNDIEGWMVSKLAQATFT</sequence>
<dbReference type="PANTHER" id="PTHR31900:SF30">
    <property type="entry name" value="SUPERFAMILY PROTEIN, PUTATIVE-RELATED"/>
    <property type="match status" value="1"/>
</dbReference>
<dbReference type="AlphaFoldDB" id="A0A0D9XPT9"/>
<feature type="compositionally biased region" description="Basic and acidic residues" evidence="1">
    <location>
        <begin position="162"/>
        <end position="177"/>
    </location>
</feature>
<dbReference type="Gramene" id="LPERR11G04570.1">
    <property type="protein sequence ID" value="LPERR11G04570.1"/>
    <property type="gene ID" value="LPERR11G04570"/>
</dbReference>
<dbReference type="Gene3D" id="1.20.1280.50">
    <property type="match status" value="1"/>
</dbReference>
<dbReference type="InterPro" id="IPR001810">
    <property type="entry name" value="F-box_dom"/>
</dbReference>
<evidence type="ECO:0000313" key="4">
    <source>
        <dbReference type="Proteomes" id="UP000032180"/>
    </source>
</evidence>
<evidence type="ECO:0000313" key="3">
    <source>
        <dbReference type="EnsemblPlants" id="LPERR11G04570.1"/>
    </source>
</evidence>
<dbReference type="PROSITE" id="PS50181">
    <property type="entry name" value="FBOX"/>
    <property type="match status" value="1"/>
</dbReference>
<dbReference type="Proteomes" id="UP000032180">
    <property type="component" value="Chromosome 11"/>
</dbReference>
<evidence type="ECO:0000256" key="1">
    <source>
        <dbReference type="SAM" id="MobiDB-lite"/>
    </source>
</evidence>
<feature type="region of interest" description="Disordered" evidence="1">
    <location>
        <begin position="162"/>
        <end position="183"/>
    </location>
</feature>
<reference evidence="4" key="2">
    <citation type="submission" date="2013-12" db="EMBL/GenBank/DDBJ databases">
        <authorList>
            <person name="Yu Y."/>
            <person name="Lee S."/>
            <person name="de Baynast K."/>
            <person name="Wissotski M."/>
            <person name="Liu L."/>
            <person name="Talag J."/>
            <person name="Goicoechea J."/>
            <person name="Angelova A."/>
            <person name="Jetty R."/>
            <person name="Kudrna D."/>
            <person name="Golser W."/>
            <person name="Rivera L."/>
            <person name="Zhang J."/>
            <person name="Wing R."/>
        </authorList>
    </citation>
    <scope>NUCLEOTIDE SEQUENCE</scope>
</reference>
<dbReference type="STRING" id="77586.A0A0D9XPT9"/>
<reference evidence="3" key="3">
    <citation type="submission" date="2015-04" db="UniProtKB">
        <authorList>
            <consortium name="EnsemblPlants"/>
        </authorList>
    </citation>
    <scope>IDENTIFICATION</scope>
</reference>
<dbReference type="HOGENOM" id="CLU_1055068_0_0_1"/>
<dbReference type="InterPro" id="IPR050232">
    <property type="entry name" value="FBL13/AtMIF1-like"/>
</dbReference>
<dbReference type="eggNOG" id="ENOG502S2H2">
    <property type="taxonomic scope" value="Eukaryota"/>
</dbReference>
<dbReference type="EnsemblPlants" id="LPERR11G04570.1">
    <property type="protein sequence ID" value="LPERR11G04570.1"/>
    <property type="gene ID" value="LPERR11G04570"/>
</dbReference>
<organism evidence="3 4">
    <name type="scientific">Leersia perrieri</name>
    <dbReference type="NCBI Taxonomy" id="77586"/>
    <lineage>
        <taxon>Eukaryota</taxon>
        <taxon>Viridiplantae</taxon>
        <taxon>Streptophyta</taxon>
        <taxon>Embryophyta</taxon>
        <taxon>Tracheophyta</taxon>
        <taxon>Spermatophyta</taxon>
        <taxon>Magnoliopsida</taxon>
        <taxon>Liliopsida</taxon>
        <taxon>Poales</taxon>
        <taxon>Poaceae</taxon>
        <taxon>BOP clade</taxon>
        <taxon>Oryzoideae</taxon>
        <taxon>Oryzeae</taxon>
        <taxon>Oryzinae</taxon>
        <taxon>Leersia</taxon>
    </lineage>
</organism>
<dbReference type="Pfam" id="PF00646">
    <property type="entry name" value="F-box"/>
    <property type="match status" value="1"/>
</dbReference>
<protein>
    <recommendedName>
        <fullName evidence="2">F-box domain-containing protein</fullName>
    </recommendedName>
</protein>
<evidence type="ECO:0000259" key="2">
    <source>
        <dbReference type="PROSITE" id="PS50181"/>
    </source>
</evidence>